<feature type="domain" description="IRS-type PTB" evidence="7">
    <location>
        <begin position="17"/>
        <end position="119"/>
    </location>
</feature>
<evidence type="ECO:0000256" key="4">
    <source>
        <dbReference type="ARBA" id="ARBA00023136"/>
    </source>
</evidence>
<keyword evidence="2" id="KW-0597">Phosphoprotein</keyword>
<dbReference type="EMBL" id="JASPKZ010001603">
    <property type="protein sequence ID" value="KAJ9597507.1"/>
    <property type="molecule type" value="Genomic_DNA"/>
</dbReference>
<dbReference type="Proteomes" id="UP001233999">
    <property type="component" value="Unassembled WGS sequence"/>
</dbReference>
<dbReference type="InterPro" id="IPR038742">
    <property type="entry name" value="FRS2_PTB"/>
</dbReference>
<evidence type="ECO:0000256" key="3">
    <source>
        <dbReference type="ARBA" id="ARBA00022707"/>
    </source>
</evidence>
<dbReference type="SMART" id="SM00310">
    <property type="entry name" value="PTBI"/>
    <property type="match status" value="1"/>
</dbReference>
<dbReference type="InterPro" id="IPR011993">
    <property type="entry name" value="PH-like_dom_sf"/>
</dbReference>
<dbReference type="SUPFAM" id="SSF50729">
    <property type="entry name" value="PH domain-like"/>
    <property type="match status" value="1"/>
</dbReference>
<feature type="compositionally biased region" description="Pro residues" evidence="6">
    <location>
        <begin position="190"/>
        <end position="201"/>
    </location>
</feature>
<feature type="region of interest" description="Disordered" evidence="6">
    <location>
        <begin position="507"/>
        <end position="543"/>
    </location>
</feature>
<dbReference type="Pfam" id="PF02174">
    <property type="entry name" value="IRS"/>
    <property type="match status" value="1"/>
</dbReference>
<dbReference type="SMART" id="SM01244">
    <property type="entry name" value="IRS"/>
    <property type="match status" value="1"/>
</dbReference>
<evidence type="ECO:0000256" key="1">
    <source>
        <dbReference type="ARBA" id="ARBA00004370"/>
    </source>
</evidence>
<proteinExistence type="predicted"/>
<evidence type="ECO:0000313" key="9">
    <source>
        <dbReference type="Proteomes" id="UP001233999"/>
    </source>
</evidence>
<dbReference type="PANTHER" id="PTHR21258:SF55">
    <property type="entry name" value="FI23523P1"/>
    <property type="match status" value="1"/>
</dbReference>
<reference evidence="8" key="1">
    <citation type="journal article" date="2023" name="IScience">
        <title>Live-bearing cockroach genome reveals convergent evolutionary mechanisms linked to viviparity in insects and beyond.</title>
        <authorList>
            <person name="Fouks B."/>
            <person name="Harrison M.C."/>
            <person name="Mikhailova A.A."/>
            <person name="Marchal E."/>
            <person name="English S."/>
            <person name="Carruthers M."/>
            <person name="Jennings E.C."/>
            <person name="Chiamaka E.L."/>
            <person name="Frigard R.A."/>
            <person name="Pippel M."/>
            <person name="Attardo G.M."/>
            <person name="Benoit J.B."/>
            <person name="Bornberg-Bauer E."/>
            <person name="Tobe S.S."/>
        </authorList>
    </citation>
    <scope>NUCLEOTIDE SEQUENCE</scope>
    <source>
        <strain evidence="8">Stay&amp;Tobe</strain>
    </source>
</reference>
<dbReference type="GO" id="GO:0005737">
    <property type="term" value="C:cytoplasm"/>
    <property type="evidence" value="ECO:0007669"/>
    <property type="project" value="TreeGrafter"/>
</dbReference>
<feature type="non-terminal residue" evidence="8">
    <location>
        <position position="1"/>
    </location>
</feature>
<sequence>LILPSITMGCISSRADINDLHPNIFQVMNVDEQGNRLSPGQLEITETDLVLYQRNRAPVKWPLRCLRRYGFDAELFSFESGRRCPTGAGIYAFRCQRAEQLFNMVQTNIQVRNNAEDAVSREFPVATMPGPAVSSRGDTNYLEPSNVRSGMRINAPSCIRFPSQNGGGPTRIGSVGSSNGPLSPQGTTSPSPPPGVIPPLPSGSNNNNNNNNNNNPSVYYANEELFSTVISTATSSVTTPTTTEASETVQQRVYRQPYLNTETVPGTVAPPPPTDKPACRLSVGSGDGITNVSSELTTVTHSTPSYINVDLSAGSGTGLLSPTYSLDDESNYARLDLANDTQQCHLYMNVIPGPENGTIPDKPSSAIRPKPPILPTFNKPEWEVEEPRHCYANLEPGEIEVARSHIPKRLPGIERVPPLPLYPSSTIQSQNIPMTPPPGMIRTINYIVLDLDQNKTDSTANTNSSQQPTSPVGSVPPSSLSLPPESPKRSAEGYATIDFNKTVALSHSVNPNLDNDSEGSRKTRHNSTINDLVSPSTRLSSSE</sequence>
<dbReference type="GO" id="GO:0008543">
    <property type="term" value="P:fibroblast growth factor receptor signaling pathway"/>
    <property type="evidence" value="ECO:0007669"/>
    <property type="project" value="TreeGrafter"/>
</dbReference>
<feature type="compositionally biased region" description="Low complexity" evidence="6">
    <location>
        <begin position="464"/>
        <end position="483"/>
    </location>
</feature>
<feature type="compositionally biased region" description="Low complexity" evidence="6">
    <location>
        <begin position="180"/>
        <end position="189"/>
    </location>
</feature>
<evidence type="ECO:0000313" key="8">
    <source>
        <dbReference type="EMBL" id="KAJ9597507.1"/>
    </source>
</evidence>
<comment type="caution">
    <text evidence="8">The sequence shown here is derived from an EMBL/GenBank/DDBJ whole genome shotgun (WGS) entry which is preliminary data.</text>
</comment>
<reference evidence="8" key="2">
    <citation type="submission" date="2023-05" db="EMBL/GenBank/DDBJ databases">
        <authorList>
            <person name="Fouks B."/>
        </authorList>
    </citation>
    <scope>NUCLEOTIDE SEQUENCE</scope>
    <source>
        <strain evidence="8">Stay&amp;Tobe</strain>
        <tissue evidence="8">Testes</tissue>
    </source>
</reference>
<dbReference type="InterPro" id="IPR050996">
    <property type="entry name" value="Docking_Protein_DOK"/>
</dbReference>
<feature type="region of interest" description="Disordered" evidence="6">
    <location>
        <begin position="456"/>
        <end position="491"/>
    </location>
</feature>
<dbReference type="GO" id="GO:0016020">
    <property type="term" value="C:membrane"/>
    <property type="evidence" value="ECO:0007669"/>
    <property type="project" value="UniProtKB-SubCell"/>
</dbReference>
<dbReference type="CDD" id="cd01202">
    <property type="entry name" value="PTB_FRS2"/>
    <property type="match status" value="1"/>
</dbReference>
<protein>
    <recommendedName>
        <fullName evidence="7">IRS-type PTB domain-containing protein</fullName>
    </recommendedName>
</protein>
<name>A0AAD8EPW1_DIPPU</name>
<keyword evidence="4" id="KW-0472">Membrane</keyword>
<feature type="region of interest" description="Disordered" evidence="6">
    <location>
        <begin position="129"/>
        <end position="148"/>
    </location>
</feature>
<gene>
    <name evidence="8" type="ORF">L9F63_011632</name>
</gene>
<dbReference type="AlphaFoldDB" id="A0AAD8EPW1"/>
<dbReference type="GO" id="GO:0005068">
    <property type="term" value="F:transmembrane receptor protein tyrosine kinase adaptor activity"/>
    <property type="evidence" value="ECO:0007669"/>
    <property type="project" value="TreeGrafter"/>
</dbReference>
<feature type="region of interest" description="Disordered" evidence="6">
    <location>
        <begin position="234"/>
        <end position="274"/>
    </location>
</feature>
<evidence type="ECO:0000256" key="2">
    <source>
        <dbReference type="ARBA" id="ARBA00022553"/>
    </source>
</evidence>
<dbReference type="PROSITE" id="PS51064">
    <property type="entry name" value="IRS_PTB"/>
    <property type="match status" value="1"/>
</dbReference>
<feature type="compositionally biased region" description="Polar residues" evidence="6">
    <location>
        <begin position="526"/>
        <end position="543"/>
    </location>
</feature>
<evidence type="ECO:0000259" key="7">
    <source>
        <dbReference type="PROSITE" id="PS51064"/>
    </source>
</evidence>
<keyword evidence="5" id="KW-0449">Lipoprotein</keyword>
<feature type="compositionally biased region" description="Low complexity" evidence="6">
    <location>
        <begin position="234"/>
        <end position="248"/>
    </location>
</feature>
<dbReference type="Gene3D" id="2.30.29.30">
    <property type="entry name" value="Pleckstrin-homology domain (PH domain)/Phosphotyrosine-binding domain (PTB)"/>
    <property type="match status" value="1"/>
</dbReference>
<feature type="compositionally biased region" description="Polar residues" evidence="6">
    <location>
        <begin position="136"/>
        <end position="148"/>
    </location>
</feature>
<evidence type="ECO:0000256" key="6">
    <source>
        <dbReference type="SAM" id="MobiDB-lite"/>
    </source>
</evidence>
<dbReference type="PANTHER" id="PTHR21258">
    <property type="entry name" value="DOCKING PROTEIN RELATED"/>
    <property type="match status" value="1"/>
</dbReference>
<accession>A0AAD8EPW1</accession>
<feature type="region of interest" description="Disordered" evidence="6">
    <location>
        <begin position="157"/>
        <end position="218"/>
    </location>
</feature>
<organism evidence="8 9">
    <name type="scientific">Diploptera punctata</name>
    <name type="common">Pacific beetle cockroach</name>
    <dbReference type="NCBI Taxonomy" id="6984"/>
    <lineage>
        <taxon>Eukaryota</taxon>
        <taxon>Metazoa</taxon>
        <taxon>Ecdysozoa</taxon>
        <taxon>Arthropoda</taxon>
        <taxon>Hexapoda</taxon>
        <taxon>Insecta</taxon>
        <taxon>Pterygota</taxon>
        <taxon>Neoptera</taxon>
        <taxon>Polyneoptera</taxon>
        <taxon>Dictyoptera</taxon>
        <taxon>Blattodea</taxon>
        <taxon>Blaberoidea</taxon>
        <taxon>Blaberidae</taxon>
        <taxon>Diplopterinae</taxon>
        <taxon>Diploptera</taxon>
    </lineage>
</organism>
<evidence type="ECO:0000256" key="5">
    <source>
        <dbReference type="ARBA" id="ARBA00023288"/>
    </source>
</evidence>
<comment type="subcellular location">
    <subcellularLocation>
        <location evidence="1">Membrane</location>
    </subcellularLocation>
</comment>
<keyword evidence="9" id="KW-1185">Reference proteome</keyword>
<keyword evidence="3" id="KW-0519">Myristate</keyword>
<dbReference type="InterPro" id="IPR002404">
    <property type="entry name" value="IRS_PTB"/>
</dbReference>
<feature type="compositionally biased region" description="Low complexity" evidence="6">
    <location>
        <begin position="202"/>
        <end position="215"/>
    </location>
</feature>
<dbReference type="GO" id="GO:0005104">
    <property type="term" value="F:fibroblast growth factor receptor binding"/>
    <property type="evidence" value="ECO:0007669"/>
    <property type="project" value="TreeGrafter"/>
</dbReference>